<dbReference type="GO" id="GO:0008168">
    <property type="term" value="F:methyltransferase activity"/>
    <property type="evidence" value="ECO:0007669"/>
    <property type="project" value="UniProtKB-KW"/>
</dbReference>
<comment type="caution">
    <text evidence="1">The sequence shown here is derived from an EMBL/GenBank/DDBJ whole genome shotgun (WGS) entry which is preliminary data.</text>
</comment>
<gene>
    <name evidence="1" type="primary">QUA2</name>
    <name evidence="1" type="ORF">SDJN03_18030</name>
</gene>
<reference evidence="1 2" key="1">
    <citation type="journal article" date="2021" name="Hortic Res">
        <title>The domestication of Cucurbita argyrosperma as revealed by the genome of its wild relative.</title>
        <authorList>
            <person name="Barrera-Redondo J."/>
            <person name="Sanchez-de la Vega G."/>
            <person name="Aguirre-Liguori J.A."/>
            <person name="Castellanos-Morales G."/>
            <person name="Gutierrez-Guerrero Y.T."/>
            <person name="Aguirre-Dugua X."/>
            <person name="Aguirre-Planter E."/>
            <person name="Tenaillon M.I."/>
            <person name="Lira-Saade R."/>
            <person name="Eguiarte L.E."/>
        </authorList>
    </citation>
    <scope>NUCLEOTIDE SEQUENCE [LARGE SCALE GENOMIC DNA]</scope>
    <source>
        <strain evidence="1">JBR-2021</strain>
    </source>
</reference>
<dbReference type="EMBL" id="JAGKQH010000012">
    <property type="protein sequence ID" value="KAG6585297.1"/>
    <property type="molecule type" value="Genomic_DNA"/>
</dbReference>
<name>A0AAV6MPT3_9ROSI</name>
<organism evidence="1 2">
    <name type="scientific">Cucurbita argyrosperma subsp. sororia</name>
    <dbReference type="NCBI Taxonomy" id="37648"/>
    <lineage>
        <taxon>Eukaryota</taxon>
        <taxon>Viridiplantae</taxon>
        <taxon>Streptophyta</taxon>
        <taxon>Embryophyta</taxon>
        <taxon>Tracheophyta</taxon>
        <taxon>Spermatophyta</taxon>
        <taxon>Magnoliopsida</taxon>
        <taxon>eudicotyledons</taxon>
        <taxon>Gunneridae</taxon>
        <taxon>Pentapetalae</taxon>
        <taxon>rosids</taxon>
        <taxon>fabids</taxon>
        <taxon>Cucurbitales</taxon>
        <taxon>Cucurbitaceae</taxon>
        <taxon>Cucurbiteae</taxon>
        <taxon>Cucurbita</taxon>
    </lineage>
</organism>
<sequence length="92" mass="10355">MSEGIEDYSHQIGGMIGLINASNIIQDEGHCGESQYYQPIEDCNRTKSSRWVLVEERTRPSRAKINKSELEVYDGILSPSKLLNVAASCFIY</sequence>
<protein>
    <submittedName>
        <fullName evidence="1">Pectin methyltransferase QUA2</fullName>
    </submittedName>
</protein>
<dbReference type="Proteomes" id="UP000685013">
    <property type="component" value="Chromosome 12"/>
</dbReference>
<dbReference type="GO" id="GO:0032259">
    <property type="term" value="P:methylation"/>
    <property type="evidence" value="ECO:0007669"/>
    <property type="project" value="UniProtKB-KW"/>
</dbReference>
<keyword evidence="1" id="KW-0489">Methyltransferase</keyword>
<keyword evidence="1" id="KW-0808">Transferase</keyword>
<dbReference type="AlphaFoldDB" id="A0AAV6MPT3"/>
<accession>A0AAV6MPT3</accession>
<feature type="non-terminal residue" evidence="1">
    <location>
        <position position="1"/>
    </location>
</feature>
<keyword evidence="2" id="KW-1185">Reference proteome</keyword>
<proteinExistence type="predicted"/>
<evidence type="ECO:0000313" key="1">
    <source>
        <dbReference type="EMBL" id="KAG6585297.1"/>
    </source>
</evidence>
<evidence type="ECO:0000313" key="2">
    <source>
        <dbReference type="Proteomes" id="UP000685013"/>
    </source>
</evidence>